<protein>
    <submittedName>
        <fullName evidence="9">MFS transporter</fullName>
    </submittedName>
</protein>
<dbReference type="GO" id="GO:0005886">
    <property type="term" value="C:plasma membrane"/>
    <property type="evidence" value="ECO:0007669"/>
    <property type="project" value="UniProtKB-SubCell"/>
</dbReference>
<dbReference type="Proteomes" id="UP000030982">
    <property type="component" value="Unassembled WGS sequence"/>
</dbReference>
<feature type="domain" description="Major facilitator superfamily (MFS) profile" evidence="8">
    <location>
        <begin position="25"/>
        <end position="442"/>
    </location>
</feature>
<dbReference type="PANTHER" id="PTHR43045">
    <property type="entry name" value="SHIKIMATE TRANSPORTER"/>
    <property type="match status" value="1"/>
</dbReference>
<evidence type="ECO:0000256" key="7">
    <source>
        <dbReference type="SAM" id="Phobius"/>
    </source>
</evidence>
<keyword evidence="2" id="KW-0813">Transport</keyword>
<feature type="transmembrane region" description="Helical" evidence="7">
    <location>
        <begin position="122"/>
        <end position="142"/>
    </location>
</feature>
<comment type="subcellular location">
    <subcellularLocation>
        <location evidence="1">Cell membrane</location>
        <topology evidence="1">Multi-pass membrane protein</topology>
    </subcellularLocation>
</comment>
<feature type="transmembrane region" description="Helical" evidence="7">
    <location>
        <begin position="394"/>
        <end position="414"/>
    </location>
</feature>
<feature type="transmembrane region" description="Helical" evidence="7">
    <location>
        <begin position="64"/>
        <end position="86"/>
    </location>
</feature>
<dbReference type="AlphaFoldDB" id="A0A0B2AJT1"/>
<dbReference type="Gene3D" id="1.20.1250.20">
    <property type="entry name" value="MFS general substrate transporter like domains"/>
    <property type="match status" value="1"/>
</dbReference>
<keyword evidence="4 7" id="KW-0812">Transmembrane</keyword>
<keyword evidence="3" id="KW-1003">Cell membrane</keyword>
<evidence type="ECO:0000256" key="2">
    <source>
        <dbReference type="ARBA" id="ARBA00022448"/>
    </source>
</evidence>
<keyword evidence="10" id="KW-1185">Reference proteome</keyword>
<accession>A0A0B2AJT1</accession>
<evidence type="ECO:0000256" key="1">
    <source>
        <dbReference type="ARBA" id="ARBA00004651"/>
    </source>
</evidence>
<evidence type="ECO:0000256" key="3">
    <source>
        <dbReference type="ARBA" id="ARBA00022475"/>
    </source>
</evidence>
<comment type="caution">
    <text evidence="9">The sequence shown here is derived from an EMBL/GenBank/DDBJ whole genome shotgun (WGS) entry which is preliminary data.</text>
</comment>
<dbReference type="InterPro" id="IPR036259">
    <property type="entry name" value="MFS_trans_sf"/>
</dbReference>
<evidence type="ECO:0000259" key="8">
    <source>
        <dbReference type="PROSITE" id="PS50850"/>
    </source>
</evidence>
<feature type="transmembrane region" description="Helical" evidence="7">
    <location>
        <begin position="296"/>
        <end position="317"/>
    </location>
</feature>
<feature type="transmembrane region" description="Helical" evidence="7">
    <location>
        <begin position="420"/>
        <end position="438"/>
    </location>
</feature>
<dbReference type="RefSeq" id="WP_043124699.1">
    <property type="nucleotide sequence ID" value="NZ_JTDL01000132.1"/>
</dbReference>
<dbReference type="Pfam" id="PF00083">
    <property type="entry name" value="Sugar_tr"/>
    <property type="match status" value="1"/>
</dbReference>
<dbReference type="EMBL" id="JTDL01000132">
    <property type="protein sequence ID" value="KHL02146.1"/>
    <property type="molecule type" value="Genomic_DNA"/>
</dbReference>
<feature type="transmembrane region" description="Helical" evidence="7">
    <location>
        <begin position="272"/>
        <end position="290"/>
    </location>
</feature>
<keyword evidence="5 7" id="KW-1133">Transmembrane helix</keyword>
<proteinExistence type="predicted"/>
<sequence>MESSLGTVEPARPEGRIARPDFIRATASVWLGTTMEYVDFALYGLAAGLVFGEVFFPGTDPGVALLSGFATYAVGFLARPVGAVVLGRLGDKHGRKAILVATIILMGGSTTLIGAIPTFTQIGLWAPAMLVFLRICQGFGAGAELSGGAIMLAESAPSRIRGLASAFIALGSNSGTLIASGVWLLVTQLPKEDLLSWGWRIPFLCSIIVTLVALLLRRVMKESPVFIAEKERRAILEKSKGPAIHAEDGRGLFARNKAFFIMLGLRIGENGPSYLAQTFIIGYVAKVLLLDKSLPASAVFVASLLGFLVIPAAGYATDRFGRKLTYRFFCIALVIFAFPAFALMETRQPAVVFATIVVGMCLASLGIFAAQAAYGVELFGARDRYSKMATAKEVGSLLSGGTAPLFASALLVQFGHWWPIAAYFALTATIGLVTTFFAPETRGRDLAIEEDAL</sequence>
<evidence type="ECO:0000256" key="4">
    <source>
        <dbReference type="ARBA" id="ARBA00022692"/>
    </source>
</evidence>
<dbReference type="InterPro" id="IPR005828">
    <property type="entry name" value="MFS_sugar_transport-like"/>
</dbReference>
<feature type="transmembrane region" description="Helical" evidence="7">
    <location>
        <begin position="163"/>
        <end position="185"/>
    </location>
</feature>
<dbReference type="GO" id="GO:0022857">
    <property type="term" value="F:transmembrane transporter activity"/>
    <property type="evidence" value="ECO:0007669"/>
    <property type="project" value="InterPro"/>
</dbReference>
<evidence type="ECO:0000313" key="10">
    <source>
        <dbReference type="Proteomes" id="UP000030982"/>
    </source>
</evidence>
<feature type="transmembrane region" description="Helical" evidence="7">
    <location>
        <begin position="324"/>
        <end position="344"/>
    </location>
</feature>
<dbReference type="InterPro" id="IPR020846">
    <property type="entry name" value="MFS_dom"/>
</dbReference>
<name>A0A0B2AJT1_9MICC</name>
<gene>
    <name evidence="9" type="ORF">LK10_13735</name>
</gene>
<dbReference type="OrthoDB" id="8953821at2"/>
<evidence type="ECO:0000313" key="9">
    <source>
        <dbReference type="EMBL" id="KHL02146.1"/>
    </source>
</evidence>
<dbReference type="CDD" id="cd17369">
    <property type="entry name" value="MFS_ShiA_like"/>
    <property type="match status" value="1"/>
</dbReference>
<feature type="transmembrane region" description="Helical" evidence="7">
    <location>
        <begin position="197"/>
        <end position="216"/>
    </location>
</feature>
<evidence type="ECO:0000256" key="5">
    <source>
        <dbReference type="ARBA" id="ARBA00022989"/>
    </source>
</evidence>
<keyword evidence="6 7" id="KW-0472">Membrane</keyword>
<evidence type="ECO:0000256" key="6">
    <source>
        <dbReference type="ARBA" id="ARBA00023136"/>
    </source>
</evidence>
<feature type="transmembrane region" description="Helical" evidence="7">
    <location>
        <begin position="98"/>
        <end position="116"/>
    </location>
</feature>
<dbReference type="SUPFAM" id="SSF103473">
    <property type="entry name" value="MFS general substrate transporter"/>
    <property type="match status" value="1"/>
</dbReference>
<dbReference type="PROSITE" id="PS50850">
    <property type="entry name" value="MFS"/>
    <property type="match status" value="1"/>
</dbReference>
<reference evidence="9 10" key="1">
    <citation type="submission" date="2014-09" db="EMBL/GenBank/DDBJ databases">
        <title>Genome sequence of Sinomonas sp. MUSC 117.</title>
        <authorList>
            <person name="Lee L.-H."/>
        </authorList>
    </citation>
    <scope>NUCLEOTIDE SEQUENCE [LARGE SCALE GENOMIC DNA]</scope>
    <source>
        <strain evidence="9 10">MUSC 117</strain>
    </source>
</reference>
<dbReference type="PANTHER" id="PTHR43045:SF4">
    <property type="entry name" value="TRANSPORTER YDFJ-RELATED"/>
    <property type="match status" value="1"/>
</dbReference>
<organism evidence="9 10">
    <name type="scientific">Sinomonas humi</name>
    <dbReference type="NCBI Taxonomy" id="1338436"/>
    <lineage>
        <taxon>Bacteria</taxon>
        <taxon>Bacillati</taxon>
        <taxon>Actinomycetota</taxon>
        <taxon>Actinomycetes</taxon>
        <taxon>Micrococcales</taxon>
        <taxon>Micrococcaceae</taxon>
        <taxon>Sinomonas</taxon>
    </lineage>
</organism>
<feature type="transmembrane region" description="Helical" evidence="7">
    <location>
        <begin position="350"/>
        <end position="374"/>
    </location>
</feature>